<keyword evidence="6" id="KW-0731">Sigma factor</keyword>
<dbReference type="FunFam" id="1.10.10.60:FF:000045">
    <property type="entry name" value="RNA polymerase sigma-54 factor"/>
    <property type="match status" value="1"/>
</dbReference>
<feature type="domain" description="RNA polymerase sigma factor 54 DNA-binding" evidence="10">
    <location>
        <begin position="349"/>
        <end position="507"/>
    </location>
</feature>
<feature type="domain" description="RNA polymerase sigma factor 54 core-binding" evidence="11">
    <location>
        <begin position="141"/>
        <end position="335"/>
    </location>
</feature>
<keyword evidence="8" id="KW-0804">Transcription</keyword>
<dbReference type="InterPro" id="IPR000394">
    <property type="entry name" value="RNA_pol_sigma_54"/>
</dbReference>
<dbReference type="Gene3D" id="1.10.10.1330">
    <property type="entry name" value="RNA polymerase sigma-54 factor, core-binding domain"/>
    <property type="match status" value="1"/>
</dbReference>
<dbReference type="GO" id="GO:0016779">
    <property type="term" value="F:nucleotidyltransferase activity"/>
    <property type="evidence" value="ECO:0007669"/>
    <property type="project" value="UniProtKB-KW"/>
</dbReference>
<dbReference type="InterPro" id="IPR007046">
    <property type="entry name" value="RNA_pol_sigma_54_core-bd"/>
</dbReference>
<dbReference type="PRINTS" id="PR00045">
    <property type="entry name" value="SIGMA54FCT"/>
</dbReference>
<dbReference type="Pfam" id="PF04963">
    <property type="entry name" value="Sigma54_CBD"/>
    <property type="match status" value="1"/>
</dbReference>
<keyword evidence="5" id="KW-0805">Transcription regulation</keyword>
<sequence>MKQSLQLRIGQSLTMTPQLQQAIRLLQLSTLELQTEIQEVLESNPMLEVEEDSATSDPLENTAPVESDNDLSSDLPPGDALEVTDLQNDAAAQDVDLNKTSELPDELPVDTQWDDIYEPTMPTSNTTSSSGDDDKTREFLENQSATDGALINHLMNQLLVTTMSDTDRAIALTIIDGINEDGYLMTTVEDIHSGLVDELEVETDEVDAVLRLIQHFDPPGIAARNLKECLMLQMEAFNVNDFPVLKKARQIVKDHLDLLGSHDYAKLKRYNRINDDELADIIRFIQTLNPKPGSSVSQSSTQYVVPDVFVAKENGRWSVRLNADVAPKLRINSTYASYIQRGKQSDDNTFMKNNMQEARWFIKSLQSRNETLMRVATSIVEHQRTFLDYGEEGMKPLVLREIAEELELHESTISRVTTHKYMHTPKGVFEFKYFFSSHVGTSDGGECSATAIRAMIKKLIESEEPRKPMSDNKIAGLLVDQGINVARRTVAKYREAMMIPPSNERKRLA</sequence>
<dbReference type="GO" id="GO:0001216">
    <property type="term" value="F:DNA-binding transcription activator activity"/>
    <property type="evidence" value="ECO:0007669"/>
    <property type="project" value="InterPro"/>
</dbReference>
<dbReference type="AlphaFoldDB" id="A0A3B0WZS8"/>
<feature type="region of interest" description="Disordered" evidence="9">
    <location>
        <begin position="42"/>
        <end position="81"/>
    </location>
</feature>
<evidence type="ECO:0000259" key="10">
    <source>
        <dbReference type="Pfam" id="PF04552"/>
    </source>
</evidence>
<dbReference type="NCBIfam" id="TIGR02395">
    <property type="entry name" value="rpoN_sigma"/>
    <property type="match status" value="1"/>
</dbReference>
<evidence type="ECO:0000259" key="11">
    <source>
        <dbReference type="Pfam" id="PF04963"/>
    </source>
</evidence>
<dbReference type="Pfam" id="PF04552">
    <property type="entry name" value="Sigma54_DBD"/>
    <property type="match status" value="1"/>
</dbReference>
<dbReference type="PROSITE" id="PS50044">
    <property type="entry name" value="SIGMA54_3"/>
    <property type="match status" value="1"/>
</dbReference>
<evidence type="ECO:0000256" key="1">
    <source>
        <dbReference type="ARBA" id="ARBA00008798"/>
    </source>
</evidence>
<dbReference type="GO" id="GO:0006352">
    <property type="term" value="P:DNA-templated transcription initiation"/>
    <property type="evidence" value="ECO:0007669"/>
    <property type="project" value="InterPro"/>
</dbReference>
<name>A0A3B0WZS8_9ZZZZ</name>
<evidence type="ECO:0000256" key="4">
    <source>
        <dbReference type="ARBA" id="ARBA00022695"/>
    </source>
</evidence>
<dbReference type="InterPro" id="IPR038709">
    <property type="entry name" value="RpoN_core-bd_sf"/>
</dbReference>
<keyword evidence="7" id="KW-0238">DNA-binding</keyword>
<dbReference type="PROSITE" id="PS00718">
    <property type="entry name" value="SIGMA54_2"/>
    <property type="match status" value="1"/>
</dbReference>
<keyword evidence="3" id="KW-0808">Transferase</keyword>
<dbReference type="GO" id="GO:0000428">
    <property type="term" value="C:DNA-directed RNA polymerase complex"/>
    <property type="evidence" value="ECO:0007669"/>
    <property type="project" value="UniProtKB-KW"/>
</dbReference>
<evidence type="ECO:0000256" key="6">
    <source>
        <dbReference type="ARBA" id="ARBA00023082"/>
    </source>
</evidence>
<dbReference type="PROSITE" id="PS00717">
    <property type="entry name" value="SIGMA54_1"/>
    <property type="match status" value="1"/>
</dbReference>
<feature type="compositionally biased region" description="Low complexity" evidence="9">
    <location>
        <begin position="119"/>
        <end position="130"/>
    </location>
</feature>
<evidence type="ECO:0000256" key="8">
    <source>
        <dbReference type="ARBA" id="ARBA00023163"/>
    </source>
</evidence>
<dbReference type="EMBL" id="UOFI01000007">
    <property type="protein sequence ID" value="VAW61021.1"/>
    <property type="molecule type" value="Genomic_DNA"/>
</dbReference>
<evidence type="ECO:0000256" key="2">
    <source>
        <dbReference type="ARBA" id="ARBA00022478"/>
    </source>
</evidence>
<dbReference type="NCBIfam" id="NF004595">
    <property type="entry name" value="PRK05932.1-2"/>
    <property type="match status" value="1"/>
</dbReference>
<evidence type="ECO:0000256" key="9">
    <source>
        <dbReference type="SAM" id="MobiDB-lite"/>
    </source>
</evidence>
<dbReference type="PIRSF" id="PIRSF000774">
    <property type="entry name" value="RpoN"/>
    <property type="match status" value="1"/>
</dbReference>
<evidence type="ECO:0000313" key="12">
    <source>
        <dbReference type="EMBL" id="VAW61021.1"/>
    </source>
</evidence>
<dbReference type="PANTHER" id="PTHR32248">
    <property type="entry name" value="RNA POLYMERASE SIGMA-54 FACTOR"/>
    <property type="match status" value="1"/>
</dbReference>
<dbReference type="InterPro" id="IPR007634">
    <property type="entry name" value="RNA_pol_sigma_54_DNA-bd"/>
</dbReference>
<dbReference type="NCBIfam" id="NF009118">
    <property type="entry name" value="PRK12469.1"/>
    <property type="match status" value="1"/>
</dbReference>
<gene>
    <name evidence="12" type="ORF">MNBD_GAMMA09-453</name>
</gene>
<proteinExistence type="inferred from homology"/>
<evidence type="ECO:0000256" key="5">
    <source>
        <dbReference type="ARBA" id="ARBA00023015"/>
    </source>
</evidence>
<dbReference type="GO" id="GO:0003677">
    <property type="term" value="F:DNA binding"/>
    <property type="evidence" value="ECO:0007669"/>
    <property type="project" value="UniProtKB-KW"/>
</dbReference>
<organism evidence="12">
    <name type="scientific">hydrothermal vent metagenome</name>
    <dbReference type="NCBI Taxonomy" id="652676"/>
    <lineage>
        <taxon>unclassified sequences</taxon>
        <taxon>metagenomes</taxon>
        <taxon>ecological metagenomes</taxon>
    </lineage>
</organism>
<evidence type="ECO:0000256" key="7">
    <source>
        <dbReference type="ARBA" id="ARBA00023125"/>
    </source>
</evidence>
<dbReference type="Pfam" id="PF00309">
    <property type="entry name" value="Sigma54_AID"/>
    <property type="match status" value="1"/>
</dbReference>
<comment type="similarity">
    <text evidence="1">Belongs to the sigma-54 factor family.</text>
</comment>
<accession>A0A3B0WZS8</accession>
<keyword evidence="2" id="KW-0240">DNA-directed RNA polymerase</keyword>
<dbReference type="Gene3D" id="1.10.10.60">
    <property type="entry name" value="Homeodomain-like"/>
    <property type="match status" value="1"/>
</dbReference>
<reference evidence="12" key="1">
    <citation type="submission" date="2018-06" db="EMBL/GenBank/DDBJ databases">
        <authorList>
            <person name="Zhirakovskaya E."/>
        </authorList>
    </citation>
    <scope>NUCLEOTIDE SEQUENCE</scope>
</reference>
<feature type="region of interest" description="Disordered" evidence="9">
    <location>
        <begin position="115"/>
        <end position="136"/>
    </location>
</feature>
<dbReference type="GO" id="GO:0016987">
    <property type="term" value="F:sigma factor activity"/>
    <property type="evidence" value="ECO:0007669"/>
    <property type="project" value="UniProtKB-KW"/>
</dbReference>
<dbReference type="PANTHER" id="PTHR32248:SF4">
    <property type="entry name" value="RNA POLYMERASE SIGMA-54 FACTOR"/>
    <property type="match status" value="1"/>
</dbReference>
<protein>
    <submittedName>
        <fullName evidence="12">RNA polymerase sigma-54 factor RpoN</fullName>
    </submittedName>
</protein>
<evidence type="ECO:0000256" key="3">
    <source>
        <dbReference type="ARBA" id="ARBA00022679"/>
    </source>
</evidence>
<keyword evidence="4" id="KW-0548">Nucleotidyltransferase</keyword>